<comment type="caution">
    <text evidence="1">The sequence shown here is derived from an EMBL/GenBank/DDBJ whole genome shotgun (WGS) entry which is preliminary data.</text>
</comment>
<dbReference type="AlphaFoldDB" id="A0A9E2L151"/>
<protein>
    <submittedName>
        <fullName evidence="1">Uncharacterized protein</fullName>
    </submittedName>
</protein>
<proteinExistence type="predicted"/>
<sequence>MEEKSLDFFFHQVQRGCGCSHKFRGKLKRSLEMEVKMYFLYGNNTFKNHAKSKDLIDLVIYSTDKSDEELDKFYLNDSNWKLILSNNQAWIWKTDNQELMEISIKTLTFKPKKRCIKYKSFSSIEKKYLKEPYTLDEIVECLEFENSKIKEKVKDILEMSGSTNFYIALWIQNC</sequence>
<name>A0A9E2L151_9FUSO</name>
<reference evidence="1" key="1">
    <citation type="journal article" date="2021" name="PeerJ">
        <title>Extensive microbial diversity within the chicken gut microbiome revealed by metagenomics and culture.</title>
        <authorList>
            <person name="Gilroy R."/>
            <person name="Ravi A."/>
            <person name="Getino M."/>
            <person name="Pursley I."/>
            <person name="Horton D.L."/>
            <person name="Alikhan N.F."/>
            <person name="Baker D."/>
            <person name="Gharbi K."/>
            <person name="Hall N."/>
            <person name="Watson M."/>
            <person name="Adriaenssens E.M."/>
            <person name="Foster-Nyarko E."/>
            <person name="Jarju S."/>
            <person name="Secka A."/>
            <person name="Antonio M."/>
            <person name="Oren A."/>
            <person name="Chaudhuri R.R."/>
            <person name="La Ragione R."/>
            <person name="Hildebrand F."/>
            <person name="Pallen M.J."/>
        </authorList>
    </citation>
    <scope>NUCLEOTIDE SEQUENCE</scope>
    <source>
        <strain evidence="1">A6-441</strain>
    </source>
</reference>
<evidence type="ECO:0000313" key="1">
    <source>
        <dbReference type="EMBL" id="MBU3843245.1"/>
    </source>
</evidence>
<evidence type="ECO:0000313" key="2">
    <source>
        <dbReference type="Proteomes" id="UP000724657"/>
    </source>
</evidence>
<dbReference type="Proteomes" id="UP000724657">
    <property type="component" value="Unassembled WGS sequence"/>
</dbReference>
<gene>
    <name evidence="1" type="ORF">IAA47_09755</name>
</gene>
<organism evidence="1 2">
    <name type="scientific">Candidatus Fusobacterium pullicola</name>
    <dbReference type="NCBI Taxonomy" id="2838601"/>
    <lineage>
        <taxon>Bacteria</taxon>
        <taxon>Fusobacteriati</taxon>
        <taxon>Fusobacteriota</taxon>
        <taxon>Fusobacteriia</taxon>
        <taxon>Fusobacteriales</taxon>
        <taxon>Fusobacteriaceae</taxon>
        <taxon>Fusobacterium</taxon>
    </lineage>
</organism>
<accession>A0A9E2L151</accession>
<reference evidence="1" key="2">
    <citation type="submission" date="2021-04" db="EMBL/GenBank/DDBJ databases">
        <authorList>
            <person name="Gilroy R."/>
        </authorList>
    </citation>
    <scope>NUCLEOTIDE SEQUENCE</scope>
    <source>
        <strain evidence="1">A6-441</strain>
    </source>
</reference>
<dbReference type="EMBL" id="JAHLFN010000086">
    <property type="protein sequence ID" value="MBU3843245.1"/>
    <property type="molecule type" value="Genomic_DNA"/>
</dbReference>